<feature type="region of interest" description="Disordered" evidence="1">
    <location>
        <begin position="36"/>
        <end position="66"/>
    </location>
</feature>
<name>A0ABP9XNB6_9FUNG</name>
<comment type="caution">
    <text evidence="2">The sequence shown here is derived from an EMBL/GenBank/DDBJ whole genome shotgun (WGS) entry which is preliminary data.</text>
</comment>
<keyword evidence="3" id="KW-1185">Reference proteome</keyword>
<evidence type="ECO:0000313" key="3">
    <source>
        <dbReference type="Proteomes" id="UP001476247"/>
    </source>
</evidence>
<reference evidence="2 3" key="1">
    <citation type="submission" date="2024-04" db="EMBL/GenBank/DDBJ databases">
        <title>genome sequences of Mucor flavus KT1a and Helicostylum pulchrum KT1b strains isolation_sourced from the surface of a dry-aged beef.</title>
        <authorList>
            <person name="Toyotome T."/>
            <person name="Hosono M."/>
            <person name="Torimaru M."/>
            <person name="Fukuda K."/>
            <person name="Mikami N."/>
        </authorList>
    </citation>
    <scope>NUCLEOTIDE SEQUENCE [LARGE SCALE GENOMIC DNA]</scope>
    <source>
        <strain evidence="2 3">KT1b</strain>
    </source>
</reference>
<organism evidence="2 3">
    <name type="scientific">Helicostylum pulchrum</name>
    <dbReference type="NCBI Taxonomy" id="562976"/>
    <lineage>
        <taxon>Eukaryota</taxon>
        <taxon>Fungi</taxon>
        <taxon>Fungi incertae sedis</taxon>
        <taxon>Mucoromycota</taxon>
        <taxon>Mucoromycotina</taxon>
        <taxon>Mucoromycetes</taxon>
        <taxon>Mucorales</taxon>
        <taxon>Mucorineae</taxon>
        <taxon>Mucoraceae</taxon>
        <taxon>Helicostylum</taxon>
    </lineage>
</organism>
<sequence length="135" mass="15545">MPIMDNHNKKFACWIIFLPGVKTVRLLGIVKNYPSSESVRPIKRSSKESSVASKQPGKSRDLEQENSDRLKLLQMEVAALNGLLKGELEDSKKFLAKNEIRKLKSRWVHSNYYQALSLEQINNNAILYNRIETEK</sequence>
<dbReference type="Proteomes" id="UP001476247">
    <property type="component" value="Unassembled WGS sequence"/>
</dbReference>
<dbReference type="EMBL" id="BAABUJ010000005">
    <property type="protein sequence ID" value="GAA5796284.1"/>
    <property type="molecule type" value="Genomic_DNA"/>
</dbReference>
<gene>
    <name evidence="2" type="ORF">HPULCUR_001654</name>
</gene>
<accession>A0ABP9XNB6</accession>
<protein>
    <submittedName>
        <fullName evidence="2">Uncharacterized protein</fullName>
    </submittedName>
</protein>
<proteinExistence type="predicted"/>
<evidence type="ECO:0000256" key="1">
    <source>
        <dbReference type="SAM" id="MobiDB-lite"/>
    </source>
</evidence>
<evidence type="ECO:0000313" key="2">
    <source>
        <dbReference type="EMBL" id="GAA5796284.1"/>
    </source>
</evidence>